<dbReference type="PROSITE" id="PS50146">
    <property type="entry name" value="DAGK"/>
    <property type="match status" value="1"/>
</dbReference>
<accession>A0A0S4N258</accession>
<dbReference type="Proteomes" id="UP000320623">
    <property type="component" value="Unassembled WGS sequence"/>
</dbReference>
<organism evidence="13 14">
    <name type="scientific">Candidatus Thermokryptus mobilis</name>
    <dbReference type="NCBI Taxonomy" id="1643428"/>
    <lineage>
        <taxon>Bacteria</taxon>
        <taxon>Pseudomonadati</taxon>
        <taxon>Candidatus Kryptoniota</taxon>
        <taxon>Candidatus Thermokryptus</taxon>
    </lineage>
</organism>
<keyword evidence="7" id="KW-0067">ATP-binding</keyword>
<keyword evidence="8" id="KW-0460">Magnesium</keyword>
<dbReference type="InterPro" id="IPR005218">
    <property type="entry name" value="Diacylglycerol/lipid_kinase"/>
</dbReference>
<reference evidence="14" key="1">
    <citation type="submission" date="2015-11" db="EMBL/GenBank/DDBJ databases">
        <authorList>
            <person name="Varghese N."/>
        </authorList>
    </citation>
    <scope>NUCLEOTIDE SEQUENCE [LARGE SCALE GENOMIC DNA]</scope>
</reference>
<dbReference type="AlphaFoldDB" id="A0A0S4N258"/>
<keyword evidence="14" id="KW-1185">Reference proteome</keyword>
<evidence type="ECO:0000256" key="8">
    <source>
        <dbReference type="ARBA" id="ARBA00022842"/>
    </source>
</evidence>
<evidence type="ECO:0000256" key="6">
    <source>
        <dbReference type="ARBA" id="ARBA00022777"/>
    </source>
</evidence>
<evidence type="ECO:0000313" key="14">
    <source>
        <dbReference type="Proteomes" id="UP000320623"/>
    </source>
</evidence>
<dbReference type="GO" id="GO:0005886">
    <property type="term" value="C:plasma membrane"/>
    <property type="evidence" value="ECO:0007669"/>
    <property type="project" value="TreeGrafter"/>
</dbReference>
<evidence type="ECO:0000256" key="1">
    <source>
        <dbReference type="ARBA" id="ARBA00001946"/>
    </source>
</evidence>
<evidence type="ECO:0000256" key="11">
    <source>
        <dbReference type="ARBA" id="ARBA00023264"/>
    </source>
</evidence>
<dbReference type="InterPro" id="IPR050187">
    <property type="entry name" value="Lipid_Phosphate_FormReg"/>
</dbReference>
<dbReference type="GO" id="GO:0046872">
    <property type="term" value="F:metal ion binding"/>
    <property type="evidence" value="ECO:0007669"/>
    <property type="project" value="UniProtKB-KW"/>
</dbReference>
<dbReference type="STRING" id="1643428.GCA_001442855_01209"/>
<dbReference type="GO" id="GO:0005524">
    <property type="term" value="F:ATP binding"/>
    <property type="evidence" value="ECO:0007669"/>
    <property type="project" value="UniProtKB-KW"/>
</dbReference>
<dbReference type="GO" id="GO:0004143">
    <property type="term" value="F:ATP-dependent diacylglycerol kinase activity"/>
    <property type="evidence" value="ECO:0007669"/>
    <property type="project" value="TreeGrafter"/>
</dbReference>
<dbReference type="PANTHER" id="PTHR12358:SF106">
    <property type="entry name" value="LIPID KINASE YEGS"/>
    <property type="match status" value="1"/>
</dbReference>
<dbReference type="InterPro" id="IPR001206">
    <property type="entry name" value="Diacylglycerol_kinase_cat_dom"/>
</dbReference>
<keyword evidence="10" id="KW-0594">Phospholipid biosynthesis</keyword>
<dbReference type="InterPro" id="IPR016064">
    <property type="entry name" value="NAD/diacylglycerol_kinase_sf"/>
</dbReference>
<gene>
    <name evidence="13" type="ORF">JGI1_01236</name>
</gene>
<dbReference type="EMBL" id="FAOO01000007">
    <property type="protein sequence ID" value="CUU05364.1"/>
    <property type="molecule type" value="Genomic_DNA"/>
</dbReference>
<dbReference type="NCBIfam" id="TIGR00147">
    <property type="entry name" value="YegS/Rv2252/BmrU family lipid kinase"/>
    <property type="match status" value="1"/>
</dbReference>
<evidence type="ECO:0000256" key="9">
    <source>
        <dbReference type="ARBA" id="ARBA00023098"/>
    </source>
</evidence>
<name>A0A0S4N258_9BACT</name>
<comment type="cofactor">
    <cofactor evidence="1">
        <name>Mg(2+)</name>
        <dbReference type="ChEBI" id="CHEBI:18420"/>
    </cofactor>
</comment>
<keyword evidence="6 13" id="KW-0418">Kinase</keyword>
<dbReference type="GO" id="GO:0008654">
    <property type="term" value="P:phospholipid biosynthetic process"/>
    <property type="evidence" value="ECO:0007669"/>
    <property type="project" value="UniProtKB-KW"/>
</dbReference>
<evidence type="ECO:0000313" key="13">
    <source>
        <dbReference type="EMBL" id="CUU05364.1"/>
    </source>
</evidence>
<keyword evidence="9" id="KW-0443">Lipid metabolism</keyword>
<keyword evidence="2" id="KW-0444">Lipid biosynthesis</keyword>
<evidence type="ECO:0000256" key="4">
    <source>
        <dbReference type="ARBA" id="ARBA00022723"/>
    </source>
</evidence>
<dbReference type="Pfam" id="PF19279">
    <property type="entry name" value="YegS_C"/>
    <property type="match status" value="1"/>
</dbReference>
<evidence type="ECO:0000256" key="7">
    <source>
        <dbReference type="ARBA" id="ARBA00022840"/>
    </source>
</evidence>
<evidence type="ECO:0000256" key="3">
    <source>
        <dbReference type="ARBA" id="ARBA00022679"/>
    </source>
</evidence>
<evidence type="ECO:0000256" key="2">
    <source>
        <dbReference type="ARBA" id="ARBA00022516"/>
    </source>
</evidence>
<dbReference type="InterPro" id="IPR045540">
    <property type="entry name" value="YegS/DAGK_C"/>
</dbReference>
<dbReference type="OrthoDB" id="142078at2"/>
<evidence type="ECO:0000259" key="12">
    <source>
        <dbReference type="PROSITE" id="PS50146"/>
    </source>
</evidence>
<dbReference type="Gene3D" id="2.60.200.40">
    <property type="match status" value="1"/>
</dbReference>
<keyword evidence="4" id="KW-0479">Metal-binding</keyword>
<dbReference type="Gene3D" id="3.40.50.10330">
    <property type="entry name" value="Probable inorganic polyphosphate/atp-NAD kinase, domain 1"/>
    <property type="match status" value="1"/>
</dbReference>
<protein>
    <submittedName>
        <fullName evidence="13">Lipid kinase, YegS/Rv2252/BmrU family</fullName>
    </submittedName>
</protein>
<dbReference type="Pfam" id="PF00781">
    <property type="entry name" value="DAGK_cat"/>
    <property type="match status" value="1"/>
</dbReference>
<dbReference type="SUPFAM" id="SSF111331">
    <property type="entry name" value="NAD kinase/diacylglycerol kinase-like"/>
    <property type="match status" value="1"/>
</dbReference>
<feature type="domain" description="DAGKc" evidence="12">
    <location>
        <begin position="14"/>
        <end position="145"/>
    </location>
</feature>
<evidence type="ECO:0000256" key="10">
    <source>
        <dbReference type="ARBA" id="ARBA00023209"/>
    </source>
</evidence>
<keyword evidence="3" id="KW-0808">Transferase</keyword>
<dbReference type="SMART" id="SM00046">
    <property type="entry name" value="DAGKc"/>
    <property type="match status" value="1"/>
</dbReference>
<proteinExistence type="predicted"/>
<keyword evidence="5" id="KW-0547">Nucleotide-binding</keyword>
<dbReference type="PANTHER" id="PTHR12358">
    <property type="entry name" value="SPHINGOSINE KINASE"/>
    <property type="match status" value="1"/>
</dbReference>
<dbReference type="RefSeq" id="WP_140944979.1">
    <property type="nucleotide sequence ID" value="NZ_FAOO01000007.1"/>
</dbReference>
<dbReference type="InterPro" id="IPR017438">
    <property type="entry name" value="ATP-NAD_kinase_N"/>
</dbReference>
<sequence length="319" mass="35203">MAYEFVLSKWFKLGNELKTHIVLNPYAGRWRGAKLYQKILQYARAIKYLERFQLTTAPGEAIQIAKETKAELIVAAGGDGTVNEVVNGILQSGSEKLLGVIPIGSGNDFAKMLNLKPFKIKMAIESLRRKTTITSDVGLIEFLRNDGTSGSRFFINGVGIGFDAMAADESRKIKHLRGIPLYTLALLKTLAKYKAPEMNIKIDGKNISGRIFLVAIGNGKSAGGGFLLTPDARINDEVFDVCLVNDLPIFRVLQVLPTVLKGKHTKYPEVTMMKAREIEIKSDSDLVLHADGEILGTNLRWIRISIIPKAVEVISNMQS</sequence>
<evidence type="ECO:0000256" key="5">
    <source>
        <dbReference type="ARBA" id="ARBA00022741"/>
    </source>
</evidence>
<keyword evidence="11" id="KW-1208">Phospholipid metabolism</keyword>